<dbReference type="PROSITE" id="PS00941">
    <property type="entry name" value="CARBOXYLESTERASE_B_2"/>
    <property type="match status" value="1"/>
</dbReference>
<evidence type="ECO:0000313" key="5">
    <source>
        <dbReference type="EMBL" id="KAF8484903.1"/>
    </source>
</evidence>
<comment type="caution">
    <text evidence="5">The sequence shown here is derived from an EMBL/GenBank/DDBJ whole genome shotgun (WGS) entry which is preliminary data.</text>
</comment>
<dbReference type="EMBL" id="WHVB01000003">
    <property type="protein sequence ID" value="KAF8484903.1"/>
    <property type="molecule type" value="Genomic_DNA"/>
</dbReference>
<dbReference type="SUPFAM" id="SSF53474">
    <property type="entry name" value="alpha/beta-Hydrolases"/>
    <property type="match status" value="1"/>
</dbReference>
<proteinExistence type="inferred from homology"/>
<dbReference type="OrthoDB" id="408631at2759"/>
<dbReference type="Pfam" id="PF00135">
    <property type="entry name" value="COesterase"/>
    <property type="match status" value="1"/>
</dbReference>
<protein>
    <recommendedName>
        <fullName evidence="3">Carboxylic ester hydrolase</fullName>
        <ecNumber evidence="3">3.1.1.-</ecNumber>
    </recommendedName>
</protein>
<dbReference type="InterPro" id="IPR029058">
    <property type="entry name" value="AB_hydrolase_fold"/>
</dbReference>
<dbReference type="InterPro" id="IPR019819">
    <property type="entry name" value="Carboxylesterase_B_CS"/>
</dbReference>
<evidence type="ECO:0000256" key="3">
    <source>
        <dbReference type="RuleBase" id="RU361235"/>
    </source>
</evidence>
<evidence type="ECO:0000256" key="2">
    <source>
        <dbReference type="ARBA" id="ARBA00022801"/>
    </source>
</evidence>
<evidence type="ECO:0000313" key="6">
    <source>
        <dbReference type="Proteomes" id="UP000759537"/>
    </source>
</evidence>
<dbReference type="PANTHER" id="PTHR11559">
    <property type="entry name" value="CARBOXYLESTERASE"/>
    <property type="match status" value="1"/>
</dbReference>
<dbReference type="InterPro" id="IPR019826">
    <property type="entry name" value="Carboxylesterase_B_AS"/>
</dbReference>
<dbReference type="GO" id="GO:0016787">
    <property type="term" value="F:hydrolase activity"/>
    <property type="evidence" value="ECO:0007669"/>
    <property type="project" value="UniProtKB-KW"/>
</dbReference>
<dbReference type="InterPro" id="IPR050309">
    <property type="entry name" value="Type-B_Carboxylest/Lipase"/>
</dbReference>
<dbReference type="AlphaFoldDB" id="A0A9P5N2I2"/>
<accession>A0A9P5N2I2</accession>
<organism evidence="5 6">
    <name type="scientific">Russula ochroleuca</name>
    <dbReference type="NCBI Taxonomy" id="152965"/>
    <lineage>
        <taxon>Eukaryota</taxon>
        <taxon>Fungi</taxon>
        <taxon>Dikarya</taxon>
        <taxon>Basidiomycota</taxon>
        <taxon>Agaricomycotina</taxon>
        <taxon>Agaricomycetes</taxon>
        <taxon>Russulales</taxon>
        <taxon>Russulaceae</taxon>
        <taxon>Russula</taxon>
    </lineage>
</organism>
<gene>
    <name evidence="5" type="ORF">DFH94DRAFT_252998</name>
</gene>
<sequence length="544" mass="59715">MIFVAVIPILWAAAAVALNTWIDGRPRVQLGGTVLIGKHLQHSNLDFFGGIPFAEPPVAHLRLSPPRPKYSLSPLQSFNASSYGLPCLQPFLDEDMSEDCLTLNVVRPSGIDTNSSLPVMVWIYGGGFYSGDASIYHGATFVERSVSRGTPVLFVSMNYRLGPLGFPQGPEAVERGALNLGLHDQWAAFEWVQHNIASFGGDPRKVTIFGQSAGAMSTFYHYLNQNFSTVARAAIFHSGTSSTFPIFDGYRGTPFWRLFVKNTQSCATASPNETFPCLISADSSDLRASLNASMAVDPYAFRPALDGPGGIISDLPAKRLSHETGGRVPFIAGTVLDEGTDFIPKDFQTKDIVIWLNTNYTPSPLGPGALKAGIDKVISLYPDDPSAGSPFNTGNETFGTGPGYKRGAAIIGDVMFQAPRRFWSQMISAPSYVYLFTEHVPHADPALGVYHFTDLVYFFGNLAKYFETGTSNTWLSRAMLDYWISFAVSLTPNDGKGTNRPQWGEYEETKRILELNSKTMGLIPDRYRAISIDFIINLRDMLSW</sequence>
<name>A0A9P5N2I2_9AGAM</name>
<dbReference type="PROSITE" id="PS00122">
    <property type="entry name" value="CARBOXYLESTERASE_B_1"/>
    <property type="match status" value="1"/>
</dbReference>
<feature type="domain" description="Carboxylesterase type B" evidence="4">
    <location>
        <begin position="35"/>
        <end position="520"/>
    </location>
</feature>
<dbReference type="Proteomes" id="UP000759537">
    <property type="component" value="Unassembled WGS sequence"/>
</dbReference>
<evidence type="ECO:0000259" key="4">
    <source>
        <dbReference type="Pfam" id="PF00135"/>
    </source>
</evidence>
<evidence type="ECO:0000256" key="1">
    <source>
        <dbReference type="ARBA" id="ARBA00005964"/>
    </source>
</evidence>
<keyword evidence="3" id="KW-0732">Signal</keyword>
<dbReference type="Gene3D" id="3.40.50.1820">
    <property type="entry name" value="alpha/beta hydrolase"/>
    <property type="match status" value="1"/>
</dbReference>
<keyword evidence="2 3" id="KW-0378">Hydrolase</keyword>
<feature type="signal peptide" evidence="3">
    <location>
        <begin position="1"/>
        <end position="17"/>
    </location>
</feature>
<dbReference type="InterPro" id="IPR002018">
    <property type="entry name" value="CarbesteraseB"/>
</dbReference>
<keyword evidence="6" id="KW-1185">Reference proteome</keyword>
<reference evidence="5" key="1">
    <citation type="submission" date="2019-10" db="EMBL/GenBank/DDBJ databases">
        <authorList>
            <consortium name="DOE Joint Genome Institute"/>
            <person name="Kuo A."/>
            <person name="Miyauchi S."/>
            <person name="Kiss E."/>
            <person name="Drula E."/>
            <person name="Kohler A."/>
            <person name="Sanchez-Garcia M."/>
            <person name="Andreopoulos B."/>
            <person name="Barry K.W."/>
            <person name="Bonito G."/>
            <person name="Buee M."/>
            <person name="Carver A."/>
            <person name="Chen C."/>
            <person name="Cichocki N."/>
            <person name="Clum A."/>
            <person name="Culley D."/>
            <person name="Crous P.W."/>
            <person name="Fauchery L."/>
            <person name="Girlanda M."/>
            <person name="Hayes R."/>
            <person name="Keri Z."/>
            <person name="LaButti K."/>
            <person name="Lipzen A."/>
            <person name="Lombard V."/>
            <person name="Magnuson J."/>
            <person name="Maillard F."/>
            <person name="Morin E."/>
            <person name="Murat C."/>
            <person name="Nolan M."/>
            <person name="Ohm R."/>
            <person name="Pangilinan J."/>
            <person name="Pereira M."/>
            <person name="Perotto S."/>
            <person name="Peter M."/>
            <person name="Riley R."/>
            <person name="Sitrit Y."/>
            <person name="Stielow B."/>
            <person name="Szollosi G."/>
            <person name="Zifcakova L."/>
            <person name="Stursova M."/>
            <person name="Spatafora J.W."/>
            <person name="Tedersoo L."/>
            <person name="Vaario L.-M."/>
            <person name="Yamada A."/>
            <person name="Yan M."/>
            <person name="Wang P."/>
            <person name="Xu J."/>
            <person name="Bruns T."/>
            <person name="Baldrian P."/>
            <person name="Vilgalys R."/>
            <person name="Henrissat B."/>
            <person name="Grigoriev I.V."/>
            <person name="Hibbett D."/>
            <person name="Nagy L.G."/>
            <person name="Martin F.M."/>
        </authorList>
    </citation>
    <scope>NUCLEOTIDE SEQUENCE</scope>
    <source>
        <strain evidence="5">Prilba</strain>
    </source>
</reference>
<reference evidence="5" key="2">
    <citation type="journal article" date="2020" name="Nat. Commun.">
        <title>Large-scale genome sequencing of mycorrhizal fungi provides insights into the early evolution of symbiotic traits.</title>
        <authorList>
            <person name="Miyauchi S."/>
            <person name="Kiss E."/>
            <person name="Kuo A."/>
            <person name="Drula E."/>
            <person name="Kohler A."/>
            <person name="Sanchez-Garcia M."/>
            <person name="Morin E."/>
            <person name="Andreopoulos B."/>
            <person name="Barry K.W."/>
            <person name="Bonito G."/>
            <person name="Buee M."/>
            <person name="Carver A."/>
            <person name="Chen C."/>
            <person name="Cichocki N."/>
            <person name="Clum A."/>
            <person name="Culley D."/>
            <person name="Crous P.W."/>
            <person name="Fauchery L."/>
            <person name="Girlanda M."/>
            <person name="Hayes R.D."/>
            <person name="Keri Z."/>
            <person name="LaButti K."/>
            <person name="Lipzen A."/>
            <person name="Lombard V."/>
            <person name="Magnuson J."/>
            <person name="Maillard F."/>
            <person name="Murat C."/>
            <person name="Nolan M."/>
            <person name="Ohm R.A."/>
            <person name="Pangilinan J."/>
            <person name="Pereira M.F."/>
            <person name="Perotto S."/>
            <person name="Peter M."/>
            <person name="Pfister S."/>
            <person name="Riley R."/>
            <person name="Sitrit Y."/>
            <person name="Stielow J.B."/>
            <person name="Szollosi G."/>
            <person name="Zifcakova L."/>
            <person name="Stursova M."/>
            <person name="Spatafora J.W."/>
            <person name="Tedersoo L."/>
            <person name="Vaario L.M."/>
            <person name="Yamada A."/>
            <person name="Yan M."/>
            <person name="Wang P."/>
            <person name="Xu J."/>
            <person name="Bruns T."/>
            <person name="Baldrian P."/>
            <person name="Vilgalys R."/>
            <person name="Dunand C."/>
            <person name="Henrissat B."/>
            <person name="Grigoriev I.V."/>
            <person name="Hibbett D."/>
            <person name="Nagy L.G."/>
            <person name="Martin F.M."/>
        </authorList>
    </citation>
    <scope>NUCLEOTIDE SEQUENCE</scope>
    <source>
        <strain evidence="5">Prilba</strain>
    </source>
</reference>
<dbReference type="EC" id="3.1.1.-" evidence="3"/>
<comment type="similarity">
    <text evidence="1 3">Belongs to the type-B carboxylesterase/lipase family.</text>
</comment>
<feature type="chain" id="PRO_5040533132" description="Carboxylic ester hydrolase" evidence="3">
    <location>
        <begin position="18"/>
        <end position="544"/>
    </location>
</feature>